<keyword evidence="1 6" id="KW-0963">Cytoplasm</keyword>
<evidence type="ECO:0000256" key="5">
    <source>
        <dbReference type="ARBA" id="ARBA00023458"/>
    </source>
</evidence>
<dbReference type="InterPro" id="IPR056546">
    <property type="entry name" value="MreB_MamK-like"/>
</dbReference>
<dbReference type="InterPro" id="IPR004753">
    <property type="entry name" value="MreB"/>
</dbReference>
<dbReference type="GO" id="GO:0008360">
    <property type="term" value="P:regulation of cell shape"/>
    <property type="evidence" value="ECO:0007669"/>
    <property type="project" value="UniProtKB-UniRule"/>
</dbReference>
<dbReference type="Gene3D" id="3.30.420.40">
    <property type="match status" value="3"/>
</dbReference>
<evidence type="ECO:0000256" key="3">
    <source>
        <dbReference type="ARBA" id="ARBA00022840"/>
    </source>
</evidence>
<dbReference type="Pfam" id="PF06723">
    <property type="entry name" value="MreB_Mbl"/>
    <property type="match status" value="1"/>
</dbReference>
<name>A0A0S3QVW3_THET7</name>
<comment type="function">
    <text evidence="6">Forms membrane-associated dynamic filaments that are essential for cell shape determination. Acts by regulating cell wall synthesis and cell elongation, and thus cell shape. A feedback loop between cell geometry and MreB localization may maintain elongated cell shape by targeting cell wall growth to regions of negative cell wall curvature.</text>
</comment>
<dbReference type="GO" id="GO:0005524">
    <property type="term" value="F:ATP binding"/>
    <property type="evidence" value="ECO:0007669"/>
    <property type="project" value="UniProtKB-KW"/>
</dbReference>
<protein>
    <recommendedName>
        <fullName evidence="6">Cell shape-determining protein MreB</fullName>
    </recommendedName>
</protein>
<organism evidence="7 8">
    <name type="scientific">Thermosulfidibacter takaii (strain DSM 17441 / JCM 13301 / NBRC 103674 / ABI70S6)</name>
    <dbReference type="NCBI Taxonomy" id="1298851"/>
    <lineage>
        <taxon>Bacteria</taxon>
        <taxon>Pseudomonadati</taxon>
        <taxon>Thermosulfidibacterota</taxon>
        <taxon>Thermosulfidibacteria</taxon>
        <taxon>Thermosulfidibacterales</taxon>
        <taxon>Thermosulfidibacteraceae</taxon>
    </lineage>
</organism>
<dbReference type="STRING" id="1298851.TST_1682"/>
<dbReference type="AlphaFoldDB" id="A0A0S3QVW3"/>
<comment type="subunit">
    <text evidence="6">Forms polymers.</text>
</comment>
<sequence length="342" mass="36925">MGNVLAPLGKFFSSDIAIDLGTANTLIFVKGEGVLLNEPSFVAVDAEKGTVQAIGKEAKDMWGRAPQHIKVVRPIQDGVVDNYDAALLMLKDFLSRVSGRIKIVKPRMLICVPSRITQVEKRAVIELGMECGAREVLLMDEPMAAAIGCELPINEPRGCMVVDIGGGTTDVAVISMGGIAVKDSIRVAGYEMDEAITFYVRDKYHLRIGILDAERIKIEIGSAVPGEDRSLKVVGIDLAKGTPKEVELTSEEVREAIAEPVNAIVDVVRRVLDNTSPELVSDIARTGIVLTGGGSLLRGLDRAMEQKLMVKVHRAQEPLLSVVLGAGRALEDIESYRRAFIA</sequence>
<keyword evidence="4 6" id="KW-0133">Cell shape</keyword>
<evidence type="ECO:0000256" key="1">
    <source>
        <dbReference type="ARBA" id="ARBA00022490"/>
    </source>
</evidence>
<dbReference type="HAMAP" id="MF_02207">
    <property type="entry name" value="MreB"/>
    <property type="match status" value="1"/>
</dbReference>
<dbReference type="PATRIC" id="fig|1298851.3.peg.1761"/>
<dbReference type="Proteomes" id="UP000063234">
    <property type="component" value="Chromosome"/>
</dbReference>
<evidence type="ECO:0000256" key="6">
    <source>
        <dbReference type="HAMAP-Rule" id="MF_02207"/>
    </source>
</evidence>
<dbReference type="GO" id="GO:0000902">
    <property type="term" value="P:cell morphogenesis"/>
    <property type="evidence" value="ECO:0007669"/>
    <property type="project" value="InterPro"/>
</dbReference>
<feature type="binding site" evidence="6">
    <location>
        <begin position="22"/>
        <end position="24"/>
    </location>
    <ligand>
        <name>ATP</name>
        <dbReference type="ChEBI" id="CHEBI:30616"/>
    </ligand>
</feature>
<dbReference type="PANTHER" id="PTHR42749:SF1">
    <property type="entry name" value="CELL SHAPE-DETERMINING PROTEIN MREB"/>
    <property type="match status" value="1"/>
</dbReference>
<keyword evidence="2 6" id="KW-0547">Nucleotide-binding</keyword>
<evidence type="ECO:0000313" key="7">
    <source>
        <dbReference type="EMBL" id="BAT72466.1"/>
    </source>
</evidence>
<gene>
    <name evidence="6" type="primary">mreB</name>
    <name evidence="7" type="ORF">TST_1682</name>
</gene>
<feature type="binding site" evidence="6">
    <location>
        <begin position="293"/>
        <end position="296"/>
    </location>
    <ligand>
        <name>ATP</name>
        <dbReference type="ChEBI" id="CHEBI:30616"/>
    </ligand>
</feature>
<evidence type="ECO:0000313" key="8">
    <source>
        <dbReference type="Proteomes" id="UP000063234"/>
    </source>
</evidence>
<keyword evidence="3 6" id="KW-0067">ATP-binding</keyword>
<dbReference type="NCBIfam" id="TIGR00904">
    <property type="entry name" value="mreB"/>
    <property type="match status" value="1"/>
</dbReference>
<dbReference type="CDD" id="cd10225">
    <property type="entry name" value="ASKHA_NBD_MreB-like"/>
    <property type="match status" value="1"/>
</dbReference>
<dbReference type="InterPro" id="IPR043129">
    <property type="entry name" value="ATPase_NBD"/>
</dbReference>
<dbReference type="SUPFAM" id="SSF53067">
    <property type="entry name" value="Actin-like ATPase domain"/>
    <property type="match status" value="2"/>
</dbReference>
<comment type="similarity">
    <text evidence="5 6">Belongs to the FtsA/MreB family.</text>
</comment>
<evidence type="ECO:0000256" key="2">
    <source>
        <dbReference type="ARBA" id="ARBA00022741"/>
    </source>
</evidence>
<feature type="binding site" evidence="6">
    <location>
        <begin position="214"/>
        <end position="217"/>
    </location>
    <ligand>
        <name>ATP</name>
        <dbReference type="ChEBI" id="CHEBI:30616"/>
    </ligand>
</feature>
<dbReference type="KEGG" id="ttk:TST_1682"/>
<accession>A0A0S3QVW3</accession>
<dbReference type="NCBIfam" id="NF010539">
    <property type="entry name" value="PRK13927.1"/>
    <property type="match status" value="1"/>
</dbReference>
<dbReference type="PANTHER" id="PTHR42749">
    <property type="entry name" value="CELL SHAPE-DETERMINING PROTEIN MREB"/>
    <property type="match status" value="1"/>
</dbReference>
<reference evidence="8" key="1">
    <citation type="journal article" date="2018" name="Science">
        <title>A primordial and reversible TCA cycle in a facultatively chemolithoautotrophic thermophile.</title>
        <authorList>
            <person name="Nunoura T."/>
            <person name="Chikaraishi Y."/>
            <person name="Izaki R."/>
            <person name="Suwa T."/>
            <person name="Sato T."/>
            <person name="Harada T."/>
            <person name="Mori K."/>
            <person name="Kato Y."/>
            <person name="Miyazaki M."/>
            <person name="Shimamura S."/>
            <person name="Yanagawa K."/>
            <person name="Shuto A."/>
            <person name="Ohkouchi N."/>
            <person name="Fujita N."/>
            <person name="Takaki Y."/>
            <person name="Atomi H."/>
            <person name="Takai K."/>
        </authorList>
    </citation>
    <scope>NUCLEOTIDE SEQUENCE [LARGE SCALE GENOMIC DNA]</scope>
    <source>
        <strain evidence="8">DSM 17441 / JCM 13301 / NBRC 103674 / ABI70S6</strain>
    </source>
</reference>
<dbReference type="GO" id="GO:0005737">
    <property type="term" value="C:cytoplasm"/>
    <property type="evidence" value="ECO:0007669"/>
    <property type="project" value="UniProtKB-SubCell"/>
</dbReference>
<feature type="binding site" evidence="6">
    <location>
        <begin position="166"/>
        <end position="168"/>
    </location>
    <ligand>
        <name>ATP</name>
        <dbReference type="ChEBI" id="CHEBI:30616"/>
    </ligand>
</feature>
<evidence type="ECO:0000256" key="4">
    <source>
        <dbReference type="ARBA" id="ARBA00022960"/>
    </source>
</evidence>
<dbReference type="PRINTS" id="PR01652">
    <property type="entry name" value="SHAPEPROTEIN"/>
</dbReference>
<proteinExistence type="inferred from homology"/>
<dbReference type="EMBL" id="AP013035">
    <property type="protein sequence ID" value="BAT72466.1"/>
    <property type="molecule type" value="Genomic_DNA"/>
</dbReference>
<keyword evidence="8" id="KW-1185">Reference proteome</keyword>
<comment type="subcellular location">
    <subcellularLocation>
        <location evidence="6">Cytoplasm</location>
    </subcellularLocation>
    <text evidence="6">Membrane-associated.</text>
</comment>